<dbReference type="Gene3D" id="3.90.850.10">
    <property type="entry name" value="Fumarylacetoacetase-like, C-terminal domain"/>
    <property type="match status" value="1"/>
</dbReference>
<dbReference type="EMBL" id="LODU01000003">
    <property type="protein sequence ID" value="POH35323.1"/>
    <property type="molecule type" value="Genomic_DNA"/>
</dbReference>
<protein>
    <submittedName>
        <fullName evidence="4">5-oxopent-3-ene-1,2,5-tricarboxylate decarboxylase</fullName>
    </submittedName>
</protein>
<organism evidence="4 5">
    <name type="scientific">Sinorhizobium americanum</name>
    <dbReference type="NCBI Taxonomy" id="194963"/>
    <lineage>
        <taxon>Bacteria</taxon>
        <taxon>Pseudomonadati</taxon>
        <taxon>Pseudomonadota</taxon>
        <taxon>Alphaproteobacteria</taxon>
        <taxon>Hyphomicrobiales</taxon>
        <taxon>Rhizobiaceae</taxon>
        <taxon>Sinorhizobium/Ensifer group</taxon>
        <taxon>Sinorhizobium</taxon>
    </lineage>
</organism>
<accession>A0A2S3YUN0</accession>
<evidence type="ECO:0000256" key="2">
    <source>
        <dbReference type="ARBA" id="ARBA00022723"/>
    </source>
</evidence>
<evidence type="ECO:0000259" key="3">
    <source>
        <dbReference type="Pfam" id="PF01557"/>
    </source>
</evidence>
<dbReference type="InterPro" id="IPR011234">
    <property type="entry name" value="Fumarylacetoacetase-like_C"/>
</dbReference>
<dbReference type="InterPro" id="IPR051121">
    <property type="entry name" value="FAH"/>
</dbReference>
<dbReference type="FunFam" id="3.90.850.10:FF:000008">
    <property type="entry name" value="FAA hydrolase family protein"/>
    <property type="match status" value="1"/>
</dbReference>
<dbReference type="InterPro" id="IPR036663">
    <property type="entry name" value="Fumarylacetoacetase_C_sf"/>
</dbReference>
<evidence type="ECO:0000256" key="1">
    <source>
        <dbReference type="ARBA" id="ARBA00010211"/>
    </source>
</evidence>
<comment type="caution">
    <text evidence="4">The sequence shown here is derived from an EMBL/GenBank/DDBJ whole genome shotgun (WGS) entry which is preliminary data.</text>
</comment>
<name>A0A2S3YUN0_9HYPH</name>
<reference evidence="4 5" key="1">
    <citation type="journal article" date="2014" name="Syst. Appl. Microbiol.">
        <title>Microsymbionts of Phaseolus vulgaris in acid and alkaline soils of Mexico.</title>
        <authorList>
            <person name="Verastegui-Valdes M.M."/>
            <person name="Zhang Y.J."/>
            <person name="Rivera-Orduna F.N."/>
            <person name="Cheng H.P."/>
            <person name="Sui X.H."/>
            <person name="Wang E.T."/>
        </authorList>
    </citation>
    <scope>NUCLEOTIDE SEQUENCE [LARGE SCALE GENOMIC DNA]</scope>
    <source>
        <strain evidence="4 5">FG01</strain>
    </source>
</reference>
<dbReference type="GO" id="GO:0003824">
    <property type="term" value="F:catalytic activity"/>
    <property type="evidence" value="ECO:0007669"/>
    <property type="project" value="InterPro"/>
</dbReference>
<proteinExistence type="inferred from homology"/>
<dbReference type="AlphaFoldDB" id="A0A2S3YUN0"/>
<evidence type="ECO:0000313" key="5">
    <source>
        <dbReference type="Proteomes" id="UP000237511"/>
    </source>
</evidence>
<dbReference type="Pfam" id="PF01557">
    <property type="entry name" value="FAA_hydrolase"/>
    <property type="match status" value="1"/>
</dbReference>
<sequence length="272" mass="29507">MRLVTFRHNGSAQPGVVLGDHIHEIASHADVKSALAEPAAIKYRDVPAAKVSDAELLPPITDPGKIICVGLNYLEHRIETMRPETAFPTLFIRWPDTQVGHRQALVCPRESSRFDYEGEMAIVIGKGGRHIPADQAMSHVIGYSCYNDGSVRDWQKHTSQFTPGKNFVASAGFGPWLVVDEITDPNTLILTTRLNGEVVQQSGLDLLIFSIPELIAYISTFTELSVGDVIVTGTPGGVGDRRDPPLYMKPGDTVEVEVTGVGTLVNPVVAAQ</sequence>
<comment type="similarity">
    <text evidence="1">Belongs to the FAH family.</text>
</comment>
<dbReference type="GO" id="GO:0046872">
    <property type="term" value="F:metal ion binding"/>
    <property type="evidence" value="ECO:0007669"/>
    <property type="project" value="UniProtKB-KW"/>
</dbReference>
<evidence type="ECO:0000313" key="4">
    <source>
        <dbReference type="EMBL" id="POH35323.1"/>
    </source>
</evidence>
<dbReference type="PANTHER" id="PTHR42796:SF4">
    <property type="entry name" value="FUMARYLACETOACETATE HYDROLASE DOMAIN-CONTAINING PROTEIN 2A"/>
    <property type="match status" value="1"/>
</dbReference>
<dbReference type="GO" id="GO:0044281">
    <property type="term" value="P:small molecule metabolic process"/>
    <property type="evidence" value="ECO:0007669"/>
    <property type="project" value="UniProtKB-ARBA"/>
</dbReference>
<feature type="domain" description="Fumarylacetoacetase-like C-terminal" evidence="3">
    <location>
        <begin position="65"/>
        <end position="269"/>
    </location>
</feature>
<dbReference type="RefSeq" id="WP_097527041.1">
    <property type="nucleotide sequence ID" value="NZ_LODU01000003.1"/>
</dbReference>
<dbReference type="SUPFAM" id="SSF56529">
    <property type="entry name" value="FAH"/>
    <property type="match status" value="1"/>
</dbReference>
<dbReference type="PANTHER" id="PTHR42796">
    <property type="entry name" value="FUMARYLACETOACETATE HYDROLASE DOMAIN-CONTAINING PROTEIN 2A-RELATED"/>
    <property type="match status" value="1"/>
</dbReference>
<dbReference type="Proteomes" id="UP000237511">
    <property type="component" value="Unassembled WGS sequence"/>
</dbReference>
<gene>
    <name evidence="4" type="ORF">ATY31_02305</name>
</gene>
<keyword evidence="2" id="KW-0479">Metal-binding</keyword>